<gene>
    <name evidence="2" type="ORF">IAC87_03315</name>
</gene>
<dbReference type="Pfam" id="PF09603">
    <property type="entry name" value="Fib_succ_major"/>
    <property type="match status" value="1"/>
</dbReference>
<dbReference type="PROSITE" id="PS51257">
    <property type="entry name" value="PROKAR_LIPOPROTEIN"/>
    <property type="match status" value="1"/>
</dbReference>
<evidence type="ECO:0000259" key="1">
    <source>
        <dbReference type="Pfam" id="PF09603"/>
    </source>
</evidence>
<reference evidence="2" key="2">
    <citation type="journal article" date="2021" name="PeerJ">
        <title>Extensive microbial diversity within the chicken gut microbiome revealed by metagenomics and culture.</title>
        <authorList>
            <person name="Gilroy R."/>
            <person name="Ravi A."/>
            <person name="Getino M."/>
            <person name="Pursley I."/>
            <person name="Horton D.L."/>
            <person name="Alikhan N.F."/>
            <person name="Baker D."/>
            <person name="Gharbi K."/>
            <person name="Hall N."/>
            <person name="Watson M."/>
            <person name="Adriaenssens E.M."/>
            <person name="Foster-Nyarko E."/>
            <person name="Jarju S."/>
            <person name="Secka A."/>
            <person name="Antonio M."/>
            <person name="Oren A."/>
            <person name="Chaudhuri R.R."/>
            <person name="La Ragione R."/>
            <person name="Hildebrand F."/>
            <person name="Pallen M.J."/>
        </authorList>
    </citation>
    <scope>NUCLEOTIDE SEQUENCE</scope>
    <source>
        <strain evidence="2">B3-2255</strain>
    </source>
</reference>
<dbReference type="NCBIfam" id="TIGR02145">
    <property type="entry name" value="Fib_succ_major"/>
    <property type="match status" value="1"/>
</dbReference>
<name>A0A9D9IZK9_9BACT</name>
<dbReference type="InterPro" id="IPR011871">
    <property type="entry name" value="Fib_succ_major"/>
</dbReference>
<evidence type="ECO:0000313" key="2">
    <source>
        <dbReference type="EMBL" id="MBO8481557.1"/>
    </source>
</evidence>
<accession>A0A9D9IZK9</accession>
<organism evidence="2 3">
    <name type="scientific">Candidatus Merdivivens faecigallinarum</name>
    <dbReference type="NCBI Taxonomy" id="2840871"/>
    <lineage>
        <taxon>Bacteria</taxon>
        <taxon>Pseudomonadati</taxon>
        <taxon>Bacteroidota</taxon>
        <taxon>Bacteroidia</taxon>
        <taxon>Bacteroidales</taxon>
        <taxon>Muribaculaceae</taxon>
        <taxon>Muribaculaceae incertae sedis</taxon>
        <taxon>Candidatus Merdivivens</taxon>
    </lineage>
</organism>
<dbReference type="EMBL" id="JADILY010000072">
    <property type="protein sequence ID" value="MBO8481557.1"/>
    <property type="molecule type" value="Genomic_DNA"/>
</dbReference>
<sequence>MNLRHIIIFLLSLSVLAGCKKDDLSDVDLMMEGDPIIDIDDYVAIGSEWALEAGGVTEPEEGLGYFWTLKGIVDENDTTDVFRFKFGDETGKYRLRCTAFCEGYYDNPTTKYVNVIDTLFNTSLYIGEIPGMQVFIDPRDGREYRYVTVGGADWFITNLAYKGAGLSYLENSVMWSVFGGYYTYDEIMSSEYEGGSICPEGWHVPTEEDWAALALSFTSETGGEDSGKEYFGVSSALMADALFCGEKIWEYSPDCEPGNESGFSALPGGYHSVGEFIGFSEYAVFWSADAYENGGLYHYIYYTDSDLKISYGTGDFRANVRCVRNSGN</sequence>
<proteinExistence type="predicted"/>
<dbReference type="Proteomes" id="UP000823772">
    <property type="component" value="Unassembled WGS sequence"/>
</dbReference>
<comment type="caution">
    <text evidence="2">The sequence shown here is derived from an EMBL/GenBank/DDBJ whole genome shotgun (WGS) entry which is preliminary data.</text>
</comment>
<reference evidence="2" key="1">
    <citation type="submission" date="2020-10" db="EMBL/GenBank/DDBJ databases">
        <authorList>
            <person name="Gilroy R."/>
        </authorList>
    </citation>
    <scope>NUCLEOTIDE SEQUENCE</scope>
    <source>
        <strain evidence="2">B3-2255</strain>
    </source>
</reference>
<feature type="domain" description="Fibrobacter succinogenes major paralogous" evidence="1">
    <location>
        <begin position="150"/>
        <end position="324"/>
    </location>
</feature>
<dbReference type="AlphaFoldDB" id="A0A9D9IZK9"/>
<evidence type="ECO:0000313" key="3">
    <source>
        <dbReference type="Proteomes" id="UP000823772"/>
    </source>
</evidence>
<protein>
    <recommendedName>
        <fullName evidence="1">Fibrobacter succinogenes major paralogous domain-containing protein</fullName>
    </recommendedName>
</protein>